<evidence type="ECO:0008006" key="3">
    <source>
        <dbReference type="Google" id="ProtNLM"/>
    </source>
</evidence>
<evidence type="ECO:0000313" key="1">
    <source>
        <dbReference type="EMBL" id="HIS64976.1"/>
    </source>
</evidence>
<evidence type="ECO:0000313" key="2">
    <source>
        <dbReference type="Proteomes" id="UP000886741"/>
    </source>
</evidence>
<feature type="non-terminal residue" evidence="1">
    <location>
        <position position="169"/>
    </location>
</feature>
<reference evidence="1" key="1">
    <citation type="submission" date="2020-10" db="EMBL/GenBank/DDBJ databases">
        <authorList>
            <person name="Gilroy R."/>
        </authorList>
    </citation>
    <scope>NUCLEOTIDE SEQUENCE</scope>
    <source>
        <strain evidence="1">ChiBcec16-1751</strain>
    </source>
</reference>
<dbReference type="EMBL" id="DVJJ01000094">
    <property type="protein sequence ID" value="HIS64976.1"/>
    <property type="molecule type" value="Genomic_DNA"/>
</dbReference>
<dbReference type="AlphaFoldDB" id="A0A9D1FAA9"/>
<protein>
    <recommendedName>
        <fullName evidence="3">Phage tail protein</fullName>
    </recommendedName>
</protein>
<comment type="caution">
    <text evidence="1">The sequence shown here is derived from an EMBL/GenBank/DDBJ whole genome shotgun (WGS) entry which is preliminary data.</text>
</comment>
<dbReference type="Proteomes" id="UP000886741">
    <property type="component" value="Unassembled WGS sequence"/>
</dbReference>
<dbReference type="NCBIfam" id="TIGR01603">
    <property type="entry name" value="maj_tail_phi13"/>
    <property type="match status" value="1"/>
</dbReference>
<accession>A0A9D1FAA9</accession>
<sequence>MATIGLSKPFYAKYANEGATVTYTGCKQLAKAVEFGMELAGGDDNSLYADNGPAESNKQFSGGTMNITTDDIMPEEAADILGLTLQTVTNDAITTSEPKELIFGESQVMPYLGFGVIIKKQKDNIVKYMGLVLPKIQFANPGITAVTQGETIDWQTPELSATIMRDDTS</sequence>
<gene>
    <name evidence="1" type="ORF">IAA83_06360</name>
</gene>
<name>A0A9D1FAA9_9FIRM</name>
<reference evidence="1" key="2">
    <citation type="journal article" date="2021" name="PeerJ">
        <title>Extensive microbial diversity within the chicken gut microbiome revealed by metagenomics and culture.</title>
        <authorList>
            <person name="Gilroy R."/>
            <person name="Ravi A."/>
            <person name="Getino M."/>
            <person name="Pursley I."/>
            <person name="Horton D.L."/>
            <person name="Alikhan N.F."/>
            <person name="Baker D."/>
            <person name="Gharbi K."/>
            <person name="Hall N."/>
            <person name="Watson M."/>
            <person name="Adriaenssens E.M."/>
            <person name="Foster-Nyarko E."/>
            <person name="Jarju S."/>
            <person name="Secka A."/>
            <person name="Antonio M."/>
            <person name="Oren A."/>
            <person name="Chaudhuri R.R."/>
            <person name="La Ragione R."/>
            <person name="Hildebrand F."/>
            <person name="Pallen M.J."/>
        </authorList>
    </citation>
    <scope>NUCLEOTIDE SEQUENCE</scope>
    <source>
        <strain evidence="1">ChiBcec16-1751</strain>
    </source>
</reference>
<organism evidence="1 2">
    <name type="scientific">Candidatus Avoscillospira avistercoris</name>
    <dbReference type="NCBI Taxonomy" id="2840707"/>
    <lineage>
        <taxon>Bacteria</taxon>
        <taxon>Bacillati</taxon>
        <taxon>Bacillota</taxon>
        <taxon>Clostridia</taxon>
        <taxon>Eubacteriales</taxon>
        <taxon>Oscillospiraceae</taxon>
        <taxon>Oscillospiraceae incertae sedis</taxon>
        <taxon>Candidatus Avoscillospira</taxon>
    </lineage>
</organism>
<proteinExistence type="predicted"/>
<dbReference type="InterPro" id="IPR006490">
    <property type="entry name" value="Maj_tail_phi13"/>
</dbReference>